<gene>
    <name evidence="2" type="ORF">KC729_17740</name>
</gene>
<evidence type="ECO:0000313" key="2">
    <source>
        <dbReference type="EMBL" id="MCA9729534.1"/>
    </source>
</evidence>
<proteinExistence type="predicted"/>
<protein>
    <submittedName>
        <fullName evidence="2">Heme-binding domain-containing protein</fullName>
    </submittedName>
</protein>
<dbReference type="Pfam" id="PF14376">
    <property type="entry name" value="Haem_bd"/>
    <property type="match status" value="1"/>
</dbReference>
<dbReference type="SUPFAM" id="SSF46626">
    <property type="entry name" value="Cytochrome c"/>
    <property type="match status" value="1"/>
</dbReference>
<name>A0A956M1T4_UNCEI</name>
<sequence>MTRQRLTGSIVGALAVALLAIQLVPYGRQHTNPPVTGVPQWDSPRTEELARRACFDCHSHETRWPWYASIAPVSWRVQSHVDEGREHLDFSAFDRVQRHADDAAEMVTEGEMPPWDYAMMHPEARLSDTEKQELIRGLTATFGSRAGGGHEHGDHDDD</sequence>
<dbReference type="InterPro" id="IPR036909">
    <property type="entry name" value="Cyt_c-like_dom_sf"/>
</dbReference>
<evidence type="ECO:0000259" key="1">
    <source>
        <dbReference type="SMART" id="SM01235"/>
    </source>
</evidence>
<comment type="caution">
    <text evidence="2">The sequence shown here is derived from an EMBL/GenBank/DDBJ whole genome shotgun (WGS) entry which is preliminary data.</text>
</comment>
<evidence type="ECO:0000313" key="3">
    <source>
        <dbReference type="Proteomes" id="UP000697710"/>
    </source>
</evidence>
<reference evidence="2" key="2">
    <citation type="journal article" date="2021" name="Microbiome">
        <title>Successional dynamics and alternative stable states in a saline activated sludge microbial community over 9 years.</title>
        <authorList>
            <person name="Wang Y."/>
            <person name="Ye J."/>
            <person name="Ju F."/>
            <person name="Liu L."/>
            <person name="Boyd J.A."/>
            <person name="Deng Y."/>
            <person name="Parks D.H."/>
            <person name="Jiang X."/>
            <person name="Yin X."/>
            <person name="Woodcroft B.J."/>
            <person name="Tyson G.W."/>
            <person name="Hugenholtz P."/>
            <person name="Polz M.F."/>
            <person name="Zhang T."/>
        </authorList>
    </citation>
    <scope>NUCLEOTIDE SEQUENCE</scope>
    <source>
        <strain evidence="2">HKST-UBA01</strain>
    </source>
</reference>
<dbReference type="AlphaFoldDB" id="A0A956M1T4"/>
<dbReference type="GO" id="GO:0020037">
    <property type="term" value="F:heme binding"/>
    <property type="evidence" value="ECO:0007669"/>
    <property type="project" value="InterPro"/>
</dbReference>
<accession>A0A956M1T4</accession>
<reference evidence="2" key="1">
    <citation type="submission" date="2020-04" db="EMBL/GenBank/DDBJ databases">
        <authorList>
            <person name="Zhang T."/>
        </authorList>
    </citation>
    <scope>NUCLEOTIDE SEQUENCE</scope>
    <source>
        <strain evidence="2">HKST-UBA01</strain>
    </source>
</reference>
<feature type="domain" description="Haem-binding" evidence="1">
    <location>
        <begin position="15"/>
        <end position="142"/>
    </location>
</feature>
<dbReference type="EMBL" id="JAGQHR010000735">
    <property type="protein sequence ID" value="MCA9729534.1"/>
    <property type="molecule type" value="Genomic_DNA"/>
</dbReference>
<dbReference type="GO" id="GO:0009055">
    <property type="term" value="F:electron transfer activity"/>
    <property type="evidence" value="ECO:0007669"/>
    <property type="project" value="InterPro"/>
</dbReference>
<dbReference type="InterPro" id="IPR025992">
    <property type="entry name" value="Haem-bd"/>
</dbReference>
<organism evidence="2 3">
    <name type="scientific">Eiseniibacteriota bacterium</name>
    <dbReference type="NCBI Taxonomy" id="2212470"/>
    <lineage>
        <taxon>Bacteria</taxon>
        <taxon>Candidatus Eiseniibacteriota</taxon>
    </lineage>
</organism>
<dbReference type="Proteomes" id="UP000697710">
    <property type="component" value="Unassembled WGS sequence"/>
</dbReference>
<dbReference type="SMART" id="SM01235">
    <property type="entry name" value="Haem_bd"/>
    <property type="match status" value="1"/>
</dbReference>